<evidence type="ECO:0000256" key="4">
    <source>
        <dbReference type="ARBA" id="ARBA00022723"/>
    </source>
</evidence>
<comment type="cofactor">
    <cofactor evidence="1">
        <name>[4Fe-4S] cluster</name>
        <dbReference type="ChEBI" id="CHEBI:49883"/>
    </cofactor>
</comment>
<dbReference type="OrthoDB" id="9800445at2"/>
<evidence type="ECO:0000313" key="9">
    <source>
        <dbReference type="EMBL" id="KHK90721.1"/>
    </source>
</evidence>
<dbReference type="Proteomes" id="UP000031057">
    <property type="component" value="Unassembled WGS sequence"/>
</dbReference>
<keyword evidence="3" id="KW-0004">4Fe-4S</keyword>
<dbReference type="GO" id="GO:0046872">
    <property type="term" value="F:metal ion binding"/>
    <property type="evidence" value="ECO:0007669"/>
    <property type="project" value="UniProtKB-KW"/>
</dbReference>
<keyword evidence="2" id="KW-0813">Transport</keyword>
<keyword evidence="6" id="KW-0408">Iron</keyword>
<dbReference type="Gene3D" id="3.30.70.20">
    <property type="match status" value="1"/>
</dbReference>
<dbReference type="InterPro" id="IPR017900">
    <property type="entry name" value="4Fe4S_Fe_S_CS"/>
</dbReference>
<gene>
    <name evidence="9" type="ORF">LK12_15515</name>
</gene>
<dbReference type="STRING" id="1348853.LK12_15515"/>
<keyword evidence="4" id="KW-0479">Metal-binding</keyword>
<keyword evidence="5" id="KW-0249">Electron transport</keyword>
<dbReference type="AlphaFoldDB" id="A0A0B1ZN80"/>
<evidence type="ECO:0000313" key="10">
    <source>
        <dbReference type="Proteomes" id="UP000031057"/>
    </source>
</evidence>
<evidence type="ECO:0000256" key="1">
    <source>
        <dbReference type="ARBA" id="ARBA00001966"/>
    </source>
</evidence>
<dbReference type="EMBL" id="JTDI01000004">
    <property type="protein sequence ID" value="KHK90721.1"/>
    <property type="molecule type" value="Genomic_DNA"/>
</dbReference>
<evidence type="ECO:0000256" key="6">
    <source>
        <dbReference type="ARBA" id="ARBA00023004"/>
    </source>
</evidence>
<accession>A0A0B1ZN80</accession>
<evidence type="ECO:0000256" key="5">
    <source>
        <dbReference type="ARBA" id="ARBA00022982"/>
    </source>
</evidence>
<dbReference type="PROSITE" id="PS00198">
    <property type="entry name" value="4FE4S_FER_1"/>
    <property type="match status" value="1"/>
</dbReference>
<proteinExistence type="predicted"/>
<feature type="domain" description="4Fe-4S ferredoxin-type" evidence="8">
    <location>
        <begin position="1"/>
        <end position="30"/>
    </location>
</feature>
<organism evidence="9 10">
    <name type="scientific">Novosphingobium malaysiense</name>
    <dbReference type="NCBI Taxonomy" id="1348853"/>
    <lineage>
        <taxon>Bacteria</taxon>
        <taxon>Pseudomonadati</taxon>
        <taxon>Pseudomonadota</taxon>
        <taxon>Alphaproteobacteria</taxon>
        <taxon>Sphingomonadales</taxon>
        <taxon>Sphingomonadaceae</taxon>
        <taxon>Novosphingobium</taxon>
    </lineage>
</organism>
<dbReference type="Pfam" id="PF12838">
    <property type="entry name" value="Fer4_7"/>
    <property type="match status" value="1"/>
</dbReference>
<evidence type="ECO:0000256" key="2">
    <source>
        <dbReference type="ARBA" id="ARBA00022448"/>
    </source>
</evidence>
<reference evidence="9 10" key="1">
    <citation type="submission" date="2014-10" db="EMBL/GenBank/DDBJ databases">
        <title>Genome sequence of Novosphingobium malaysiense MUSC 273(T).</title>
        <authorList>
            <person name="Lee L.-H."/>
        </authorList>
    </citation>
    <scope>NUCLEOTIDE SEQUENCE [LARGE SCALE GENOMIC DNA]</scope>
    <source>
        <strain evidence="9 10">MUSC 273</strain>
    </source>
</reference>
<dbReference type="InterPro" id="IPR017896">
    <property type="entry name" value="4Fe4S_Fe-S-bd"/>
</dbReference>
<dbReference type="FunFam" id="3.30.70.20:FF:000045">
    <property type="entry name" value="Ferredoxin, 4Fe-4S"/>
    <property type="match status" value="1"/>
</dbReference>
<keyword evidence="7" id="KW-0411">Iron-sulfur</keyword>
<evidence type="ECO:0000259" key="8">
    <source>
        <dbReference type="PROSITE" id="PS51379"/>
    </source>
</evidence>
<dbReference type="RefSeq" id="WP_039285963.1">
    <property type="nucleotide sequence ID" value="NZ_JTDI01000004.1"/>
</dbReference>
<evidence type="ECO:0000256" key="7">
    <source>
        <dbReference type="ARBA" id="ARBA00023014"/>
    </source>
</evidence>
<sequence>MAYKIIASQCTGCSACEFECPNAAISMKGDTFIIDPAKCTECEGHYDHPQCDTVCPVPKTCVPA</sequence>
<evidence type="ECO:0000256" key="3">
    <source>
        <dbReference type="ARBA" id="ARBA00022485"/>
    </source>
</evidence>
<keyword evidence="10" id="KW-1185">Reference proteome</keyword>
<comment type="caution">
    <text evidence="9">The sequence shown here is derived from an EMBL/GenBank/DDBJ whole genome shotgun (WGS) entry which is preliminary data.</text>
</comment>
<protein>
    <submittedName>
        <fullName evidence="9">Ferredoxin</fullName>
    </submittedName>
</protein>
<dbReference type="PROSITE" id="PS51379">
    <property type="entry name" value="4FE4S_FER_2"/>
    <property type="match status" value="1"/>
</dbReference>
<dbReference type="GO" id="GO:0051539">
    <property type="term" value="F:4 iron, 4 sulfur cluster binding"/>
    <property type="evidence" value="ECO:0007669"/>
    <property type="project" value="UniProtKB-KW"/>
</dbReference>
<dbReference type="SUPFAM" id="SSF54862">
    <property type="entry name" value="4Fe-4S ferredoxins"/>
    <property type="match status" value="1"/>
</dbReference>
<name>A0A0B1ZN80_9SPHN</name>